<dbReference type="InterPro" id="IPR001434">
    <property type="entry name" value="OmcB-like_DUF11"/>
</dbReference>
<dbReference type="Pfam" id="PF01345">
    <property type="entry name" value="DUF11"/>
    <property type="match status" value="1"/>
</dbReference>
<feature type="domain" description="DUF7507" evidence="3">
    <location>
        <begin position="35"/>
        <end position="130"/>
    </location>
</feature>
<dbReference type="NCBIfam" id="TIGR04131">
    <property type="entry name" value="Bac_Flav_CTERM"/>
    <property type="match status" value="1"/>
</dbReference>
<keyword evidence="5" id="KW-1185">Reference proteome</keyword>
<dbReference type="PANTHER" id="PTHR34819">
    <property type="entry name" value="LARGE CYSTEINE-RICH PERIPLASMIC PROTEIN OMCB"/>
    <property type="match status" value="1"/>
</dbReference>
<reference evidence="5" key="1">
    <citation type="submission" date="2016-12" db="EMBL/GenBank/DDBJ databases">
        <authorList>
            <person name="Varghese N."/>
            <person name="Submissions S."/>
        </authorList>
    </citation>
    <scope>NUCLEOTIDE SEQUENCE [LARGE SCALE GENOMIC DNA]</scope>
    <source>
        <strain evidence="5">DSM 25035</strain>
    </source>
</reference>
<feature type="domain" description="DUF7507" evidence="3">
    <location>
        <begin position="143"/>
        <end position="238"/>
    </location>
</feature>
<dbReference type="Pfam" id="PF24346">
    <property type="entry name" value="DUF7507"/>
    <property type="match status" value="3"/>
</dbReference>
<evidence type="ECO:0000259" key="2">
    <source>
        <dbReference type="Pfam" id="PF01345"/>
    </source>
</evidence>
<dbReference type="Pfam" id="PF13585">
    <property type="entry name" value="CHU_C"/>
    <property type="match status" value="1"/>
</dbReference>
<dbReference type="PANTHER" id="PTHR34819:SF3">
    <property type="entry name" value="CELL SURFACE PROTEIN"/>
    <property type="match status" value="1"/>
</dbReference>
<dbReference type="InterPro" id="IPR051172">
    <property type="entry name" value="Chlamydia_OmcB"/>
</dbReference>
<protein>
    <submittedName>
        <fullName evidence="4">Conserved repeat domain-containing protein/gliding motility-associated C-terminal domain-containing protein</fullName>
    </submittedName>
</protein>
<gene>
    <name evidence="4" type="ORF">SAMN04488108_4088</name>
</gene>
<evidence type="ECO:0000256" key="1">
    <source>
        <dbReference type="SAM" id="MobiDB-lite"/>
    </source>
</evidence>
<dbReference type="RefSeq" id="WP_083586542.1">
    <property type="nucleotide sequence ID" value="NZ_FRXN01000011.1"/>
</dbReference>
<name>A0A1M7ZKM3_9BACT</name>
<dbReference type="OrthoDB" id="904955at2"/>
<dbReference type="STRING" id="1073327.SAMN04488108_4088"/>
<proteinExistence type="predicted"/>
<evidence type="ECO:0000313" key="5">
    <source>
        <dbReference type="Proteomes" id="UP000184609"/>
    </source>
</evidence>
<feature type="compositionally biased region" description="Low complexity" evidence="1">
    <location>
        <begin position="10"/>
        <end position="20"/>
    </location>
</feature>
<feature type="domain" description="DUF11" evidence="2">
    <location>
        <begin position="460"/>
        <end position="577"/>
    </location>
</feature>
<dbReference type="EMBL" id="FRXN01000011">
    <property type="protein sequence ID" value="SHO65427.1"/>
    <property type="molecule type" value="Genomic_DNA"/>
</dbReference>
<evidence type="ECO:0000313" key="4">
    <source>
        <dbReference type="EMBL" id="SHO65427.1"/>
    </source>
</evidence>
<dbReference type="Proteomes" id="UP000184609">
    <property type="component" value="Unassembled WGS sequence"/>
</dbReference>
<dbReference type="InterPro" id="IPR047589">
    <property type="entry name" value="DUF11_rpt"/>
</dbReference>
<feature type="non-terminal residue" evidence="4">
    <location>
        <position position="1"/>
    </location>
</feature>
<dbReference type="AlphaFoldDB" id="A0A1M7ZKM3"/>
<dbReference type="Gene3D" id="2.60.40.1170">
    <property type="entry name" value="Mu homology domain, subdomain B"/>
    <property type="match status" value="1"/>
</dbReference>
<evidence type="ECO:0000259" key="3">
    <source>
        <dbReference type="Pfam" id="PF24346"/>
    </source>
</evidence>
<feature type="domain" description="DUF7507" evidence="3">
    <location>
        <begin position="251"/>
        <end position="347"/>
    </location>
</feature>
<dbReference type="InterPro" id="IPR055354">
    <property type="entry name" value="DUF7507"/>
</dbReference>
<feature type="region of interest" description="Disordered" evidence="1">
    <location>
        <begin position="1"/>
        <end position="21"/>
    </location>
</feature>
<dbReference type="NCBIfam" id="TIGR01451">
    <property type="entry name" value="B_ant_repeat"/>
    <property type="match status" value="4"/>
</dbReference>
<accession>A0A1M7ZKM3</accession>
<sequence length="674" mass="72744">GKEVTAESIDPTPVDPGVTDPDCEGDCTITILNIKPSIGLAKSDNGAEVKAAGDVIVYTLTVTNTGNVSLDNVTITDPLTGLEENIGTLAAGATVSIDTEYEVTQVDVENGNVLNKAIVTGEGPEGETAGDEDEIETSIERLPNISLTKEVDLESVSREGVVLTYTLTVTNTGNVTLSSGELTDPKTGMIVPGITLAPGEFKTFITTYTVTLEDLLSGEPILNIAQIKAIDPISGQFVEAQDQATVNVNLEPSISIKKTADVSEVTLTGDVITYTLVVTNTGTAPLVNVVVSDPLTGFEETIVLLLPGGTREIITTYTVAADDFLEDDLVNTATVKGELPGGDSIENSDSATVELNPEIIANDDDYGIHTVSFGGVLGNILDNDLYLGQRPDPADVDFEFVDLGGLQGLLIDEEGNISLIPGLNPVGEYLLQYILRDKDNPDLFDYAYVTIELVYDDVNLKITKNALSEEVFEGDEFEYEITVSNIGGYVAHDVIVTDDLPNGVTYLSNRVESNSHDVGIVTSFDGSRIVWTVPTFPADATITFRIRVKAGAAGSVTNVAFVGSEENDFDETDNQDSDVTEIQPFHIPNVITPNNDRVNDTFEIQGLEKYERNEIVIFNRYGDHLLEEENYKNDWDAPGQVAGTYFYVLKVWDSNNQEHVFKGWIKVVKGVVLD</sequence>
<dbReference type="InterPro" id="IPR026341">
    <property type="entry name" value="T9SS_type_B"/>
</dbReference>
<organism evidence="4 5">
    <name type="scientific">Algoriphagus zhangzhouensis</name>
    <dbReference type="NCBI Taxonomy" id="1073327"/>
    <lineage>
        <taxon>Bacteria</taxon>
        <taxon>Pseudomonadati</taxon>
        <taxon>Bacteroidota</taxon>
        <taxon>Cytophagia</taxon>
        <taxon>Cytophagales</taxon>
        <taxon>Cyclobacteriaceae</taxon>
        <taxon>Algoriphagus</taxon>
    </lineage>
</organism>